<evidence type="ECO:0000313" key="1">
    <source>
        <dbReference type="EMBL" id="MPM44585.1"/>
    </source>
</evidence>
<accession>A0A644ZUM3</accession>
<comment type="caution">
    <text evidence="1">The sequence shown here is derived from an EMBL/GenBank/DDBJ whole genome shotgun (WGS) entry which is preliminary data.</text>
</comment>
<gene>
    <name evidence="1" type="ORF">SDC9_91264</name>
</gene>
<proteinExistence type="predicted"/>
<name>A0A644ZUM3_9ZZZZ</name>
<dbReference type="EMBL" id="VSSQ01010533">
    <property type="protein sequence ID" value="MPM44585.1"/>
    <property type="molecule type" value="Genomic_DNA"/>
</dbReference>
<organism evidence="1">
    <name type="scientific">bioreactor metagenome</name>
    <dbReference type="NCBI Taxonomy" id="1076179"/>
    <lineage>
        <taxon>unclassified sequences</taxon>
        <taxon>metagenomes</taxon>
        <taxon>ecological metagenomes</taxon>
    </lineage>
</organism>
<dbReference type="AlphaFoldDB" id="A0A644ZUM3"/>
<sequence length="163" mass="16627">MGIAVAQQIVKDLGGALAAAHYRDAGFALQLRLLAQVVGAVDVGGFAGIATGGQGGQRPHAKHQLATAQQKALTLGGVDAADEIEAVVMVIEDALHLASKPQVGQARDGPAAVAVVFVAAQIVALAHVVRVQAPLLLAVVQIAEFAARVRQADQVGQKRVLQG</sequence>
<protein>
    <submittedName>
        <fullName evidence="1">Uncharacterized protein</fullName>
    </submittedName>
</protein>
<reference evidence="1" key="1">
    <citation type="submission" date="2019-08" db="EMBL/GenBank/DDBJ databases">
        <authorList>
            <person name="Kucharzyk K."/>
            <person name="Murdoch R.W."/>
            <person name="Higgins S."/>
            <person name="Loffler F."/>
        </authorList>
    </citation>
    <scope>NUCLEOTIDE SEQUENCE</scope>
</reference>